<dbReference type="Pfam" id="PF00912">
    <property type="entry name" value="Transgly"/>
    <property type="match status" value="1"/>
</dbReference>
<feature type="region of interest" description="Disordered" evidence="22">
    <location>
        <begin position="1"/>
        <end position="68"/>
    </location>
</feature>
<dbReference type="GO" id="GO:0009002">
    <property type="term" value="F:serine-type D-Ala-D-Ala carboxypeptidase activity"/>
    <property type="evidence" value="ECO:0007669"/>
    <property type="project" value="UniProtKB-EC"/>
</dbReference>
<comment type="catalytic activity">
    <reaction evidence="21">
        <text>[GlcNAc-(1-&gt;4)-Mur2Ac(oyl-L-Ala-gamma-D-Glu-L-Lys-D-Ala-D-Ala)](n)-di-trans,octa-cis-undecaprenyl diphosphate + beta-D-GlcNAc-(1-&gt;4)-Mur2Ac(oyl-L-Ala-gamma-D-Glu-L-Lys-D-Ala-D-Ala)-di-trans,octa-cis-undecaprenyl diphosphate = [GlcNAc-(1-&gt;4)-Mur2Ac(oyl-L-Ala-gamma-D-Glu-L-Lys-D-Ala-D-Ala)](n+1)-di-trans,octa-cis-undecaprenyl diphosphate + di-trans,octa-cis-undecaprenyl diphosphate + H(+)</text>
        <dbReference type="Rhea" id="RHEA:23708"/>
        <dbReference type="Rhea" id="RHEA-COMP:9602"/>
        <dbReference type="Rhea" id="RHEA-COMP:9603"/>
        <dbReference type="ChEBI" id="CHEBI:15378"/>
        <dbReference type="ChEBI" id="CHEBI:58405"/>
        <dbReference type="ChEBI" id="CHEBI:60033"/>
        <dbReference type="ChEBI" id="CHEBI:78435"/>
        <dbReference type="EC" id="2.4.99.28"/>
    </reaction>
</comment>
<evidence type="ECO:0000256" key="13">
    <source>
        <dbReference type="ARBA" id="ARBA00022984"/>
    </source>
</evidence>
<evidence type="ECO:0000256" key="9">
    <source>
        <dbReference type="ARBA" id="ARBA00022679"/>
    </source>
</evidence>
<reference evidence="25 26" key="1">
    <citation type="submission" date="2015-09" db="EMBL/GenBank/DDBJ databases">
        <authorList>
            <consortium name="Pathogen Informatics"/>
        </authorList>
    </citation>
    <scope>NUCLEOTIDE SEQUENCE [LARGE SCALE GENOMIC DNA]</scope>
    <source>
        <strain evidence="25 26">2789STDY5834970</strain>
    </source>
</reference>
<dbReference type="PANTHER" id="PTHR32282:SF11">
    <property type="entry name" value="PENICILLIN-BINDING PROTEIN 1B"/>
    <property type="match status" value="1"/>
</dbReference>
<dbReference type="InterPro" id="IPR001264">
    <property type="entry name" value="Glyco_trans_51"/>
</dbReference>
<dbReference type="Proteomes" id="UP000095649">
    <property type="component" value="Unassembled WGS sequence"/>
</dbReference>
<comment type="function">
    <text evidence="1">Cell wall formation. Synthesis of cross-linked peptidoglycan from the lipid intermediates. The enzyme has a penicillin-insensitive transglycosylase N-terminal domain (formation of linear glycan strands) and a penicillin-sensitive transpeptidase C-terminal domain (cross-linking of the peptide subunits).</text>
</comment>
<keyword evidence="11" id="KW-0133">Cell shape</keyword>
<evidence type="ECO:0000256" key="14">
    <source>
        <dbReference type="ARBA" id="ARBA00022989"/>
    </source>
</evidence>
<evidence type="ECO:0000256" key="22">
    <source>
        <dbReference type="SAM" id="MobiDB-lite"/>
    </source>
</evidence>
<evidence type="ECO:0000256" key="20">
    <source>
        <dbReference type="ARBA" id="ARBA00044770"/>
    </source>
</evidence>
<comment type="catalytic activity">
    <reaction evidence="19">
        <text>Preferential cleavage: (Ac)2-L-Lys-D-Ala-|-D-Ala. Also transpeptidation of peptidyl-alanyl moieties that are N-acyl substituents of D-alanine.</text>
        <dbReference type="EC" id="3.4.16.4"/>
    </reaction>
</comment>
<evidence type="ECO:0000256" key="19">
    <source>
        <dbReference type="ARBA" id="ARBA00034000"/>
    </source>
</evidence>
<feature type="transmembrane region" description="Helical" evidence="23">
    <location>
        <begin position="73"/>
        <end position="101"/>
    </location>
</feature>
<keyword evidence="5" id="KW-1003">Cell membrane</keyword>
<dbReference type="Gene3D" id="3.40.710.10">
    <property type="entry name" value="DD-peptidase/beta-lactamase superfamily"/>
    <property type="match status" value="1"/>
</dbReference>
<keyword evidence="10 23" id="KW-0812">Transmembrane</keyword>
<evidence type="ECO:0000313" key="26">
    <source>
        <dbReference type="Proteomes" id="UP000095649"/>
    </source>
</evidence>
<organism evidence="25 26">
    <name type="scientific">Faecalibacterium prausnitzii</name>
    <dbReference type="NCBI Taxonomy" id="853"/>
    <lineage>
        <taxon>Bacteria</taxon>
        <taxon>Bacillati</taxon>
        <taxon>Bacillota</taxon>
        <taxon>Clostridia</taxon>
        <taxon>Eubacteriales</taxon>
        <taxon>Oscillospiraceae</taxon>
        <taxon>Faecalibacterium</taxon>
    </lineage>
</organism>
<dbReference type="GO" id="GO:0006508">
    <property type="term" value="P:proteolysis"/>
    <property type="evidence" value="ECO:0007669"/>
    <property type="project" value="UniProtKB-KW"/>
</dbReference>
<dbReference type="SUPFAM" id="SSF56601">
    <property type="entry name" value="beta-lactamase/transpeptidase-like"/>
    <property type="match status" value="1"/>
</dbReference>
<sequence length="860" mass="94976">MKCQEAIPISNNEMRKIHRGGEEQPARPMGRKVNVSQSRREARSAAENRTRAPKAPKSPKPPKEKSKHPILRFIGRTLATVLCLGIMLGSVVAVGMVFYVVQATANDGDLLDLDNIQLSQSSMVVATDPDTGAQVEYATLRSSNSHRVWADLEQIPSNLQYAFICTEDKDFYSEPGVNFKRTIGAMINEYLLPIYSSKQGASTLEQQLIKNLTDDNSASGINGALRKVREIYRALCLSRSYSKETILEAYLNTISFTGTIQGVQTAANEYFNKDVSQLSLWECATIASITKNPTNYNPYTNPENLINRRNFIMYNMWQQGVISEEEYRNGAAQPLVLAEEDSGKKPSTVTSYFTDALFNEVVKDIMAKEGISESEAQKLLYTGGFTIEATVNTKLQSQMENLMLNTDDAYFPAGWHEEEVTSISDDDVQVFNEDGTPKTRTGEDGTVYYYRNVRTQAAMVTLDYDGNVLAIAGGLGEKTKSLSLNRAYNVERQTGSTIKPIGAYALGIEYGLVNWSTMLNNSPLYQKQDMIIRDEDYCRKNGLMGLSDKQLRAYPNAWRSWPRNYGGNYGDGSDLPLWNGLARSLNTIAVRVGDLVGASNIFNFVYNTLQLNTLDPTNDVGLAQMVMGSQTKGVTPMALAAAFQIFYDGEYTTPHLYTRVLDRDGNIYLENNATSYQALTPDTAYVMNRLLKNVLFSSVGTASGRYPNSNGMEAFGKTGTASDEKDLWFVGGTPYYVTAVWWGYDAPYDMTKTLSKQQAKTRTCVTAWKALMEQAQADLPYKAFPTSAGVVERRYCTQSGLLAGAGCPSTAVGYYRADDLPDTCTYSHAAPQAAAPTENTDDAVPTQPVTPADTSALDTE</sequence>
<evidence type="ECO:0000256" key="8">
    <source>
        <dbReference type="ARBA" id="ARBA00022676"/>
    </source>
</evidence>
<dbReference type="AlphaFoldDB" id="A0A173RIX2"/>
<keyword evidence="8" id="KW-0328">Glycosyltransferase</keyword>
<dbReference type="SUPFAM" id="SSF53955">
    <property type="entry name" value="Lysozyme-like"/>
    <property type="match status" value="1"/>
</dbReference>
<evidence type="ECO:0000256" key="5">
    <source>
        <dbReference type="ARBA" id="ARBA00022475"/>
    </source>
</evidence>
<keyword evidence="17" id="KW-0511">Multifunctional enzyme</keyword>
<dbReference type="GO" id="GO:0071555">
    <property type="term" value="P:cell wall organization"/>
    <property type="evidence" value="ECO:0007669"/>
    <property type="project" value="UniProtKB-KW"/>
</dbReference>
<protein>
    <recommendedName>
        <fullName evidence="4">Penicillin-binding protein 1A</fullName>
        <ecNumber evidence="20">2.4.99.28</ecNumber>
        <ecNumber evidence="3">3.4.16.4</ecNumber>
    </recommendedName>
</protein>
<keyword evidence="6" id="KW-0378">Hydrolase</keyword>
<keyword evidence="16" id="KW-0046">Antibiotic resistance</keyword>
<dbReference type="EC" id="3.4.16.4" evidence="3"/>
<evidence type="ECO:0000256" key="15">
    <source>
        <dbReference type="ARBA" id="ARBA00023136"/>
    </source>
</evidence>
<dbReference type="GO" id="GO:0030288">
    <property type="term" value="C:outer membrane-bounded periplasmic space"/>
    <property type="evidence" value="ECO:0007669"/>
    <property type="project" value="TreeGrafter"/>
</dbReference>
<evidence type="ECO:0000256" key="1">
    <source>
        <dbReference type="ARBA" id="ARBA00002624"/>
    </source>
</evidence>
<dbReference type="GO" id="GO:0005886">
    <property type="term" value="C:plasma membrane"/>
    <property type="evidence" value="ECO:0007669"/>
    <property type="project" value="UniProtKB-SubCell"/>
</dbReference>
<evidence type="ECO:0000256" key="16">
    <source>
        <dbReference type="ARBA" id="ARBA00023251"/>
    </source>
</evidence>
<keyword evidence="14 23" id="KW-1133">Transmembrane helix</keyword>
<evidence type="ECO:0000256" key="7">
    <source>
        <dbReference type="ARBA" id="ARBA00022670"/>
    </source>
</evidence>
<name>A0A173RIX2_9FIRM</name>
<keyword evidence="12" id="KW-0735">Signal-anchor</keyword>
<evidence type="ECO:0000256" key="11">
    <source>
        <dbReference type="ARBA" id="ARBA00022960"/>
    </source>
</evidence>
<dbReference type="InterPro" id="IPR036950">
    <property type="entry name" value="PBP_transglycosylase"/>
</dbReference>
<feature type="compositionally biased region" description="Polar residues" evidence="22">
    <location>
        <begin position="847"/>
        <end position="860"/>
    </location>
</feature>
<dbReference type="GO" id="GO:0008360">
    <property type="term" value="P:regulation of cell shape"/>
    <property type="evidence" value="ECO:0007669"/>
    <property type="project" value="UniProtKB-KW"/>
</dbReference>
<evidence type="ECO:0000256" key="2">
    <source>
        <dbReference type="ARBA" id="ARBA00004401"/>
    </source>
</evidence>
<keyword evidence="6" id="KW-0121">Carboxypeptidase</keyword>
<dbReference type="InterPro" id="IPR050396">
    <property type="entry name" value="Glycosyltr_51/Transpeptidase"/>
</dbReference>
<evidence type="ECO:0000256" key="17">
    <source>
        <dbReference type="ARBA" id="ARBA00023268"/>
    </source>
</evidence>
<evidence type="ECO:0000313" key="25">
    <source>
        <dbReference type="EMBL" id="CUM77589.1"/>
    </source>
</evidence>
<evidence type="ECO:0000259" key="24">
    <source>
        <dbReference type="Pfam" id="PF00912"/>
    </source>
</evidence>
<evidence type="ECO:0000256" key="6">
    <source>
        <dbReference type="ARBA" id="ARBA00022645"/>
    </source>
</evidence>
<accession>A0A173RIX2</accession>
<evidence type="ECO:0000256" key="12">
    <source>
        <dbReference type="ARBA" id="ARBA00022968"/>
    </source>
</evidence>
<dbReference type="GO" id="GO:0046677">
    <property type="term" value="P:response to antibiotic"/>
    <property type="evidence" value="ECO:0007669"/>
    <property type="project" value="UniProtKB-KW"/>
</dbReference>
<keyword evidence="7" id="KW-0645">Protease</keyword>
<dbReference type="InterPro" id="IPR012338">
    <property type="entry name" value="Beta-lactam/transpept-like"/>
</dbReference>
<evidence type="ECO:0000256" key="18">
    <source>
        <dbReference type="ARBA" id="ARBA00023316"/>
    </source>
</evidence>
<evidence type="ECO:0000256" key="23">
    <source>
        <dbReference type="SAM" id="Phobius"/>
    </source>
</evidence>
<dbReference type="PANTHER" id="PTHR32282">
    <property type="entry name" value="BINDING PROTEIN TRANSPEPTIDASE, PUTATIVE-RELATED"/>
    <property type="match status" value="1"/>
</dbReference>
<comment type="subcellular location">
    <subcellularLocation>
        <location evidence="2">Cell membrane</location>
        <topology evidence="2">Single-pass type II membrane protein</topology>
    </subcellularLocation>
</comment>
<dbReference type="GO" id="GO:0009252">
    <property type="term" value="P:peptidoglycan biosynthetic process"/>
    <property type="evidence" value="ECO:0007669"/>
    <property type="project" value="UniProtKB-UniPathway"/>
</dbReference>
<feature type="region of interest" description="Disordered" evidence="22">
    <location>
        <begin position="832"/>
        <end position="860"/>
    </location>
</feature>
<keyword evidence="13" id="KW-0573">Peptidoglycan synthesis</keyword>
<dbReference type="GO" id="GO:0008955">
    <property type="term" value="F:peptidoglycan glycosyltransferase activity"/>
    <property type="evidence" value="ECO:0007669"/>
    <property type="project" value="UniProtKB-EC"/>
</dbReference>
<dbReference type="InterPro" id="IPR023346">
    <property type="entry name" value="Lysozyme-like_dom_sf"/>
</dbReference>
<gene>
    <name evidence="25" type="primary">ponA</name>
    <name evidence="25" type="ORF">ERS852582_00477</name>
</gene>
<feature type="compositionally biased region" description="Basic and acidic residues" evidence="22">
    <location>
        <begin position="13"/>
        <end position="25"/>
    </location>
</feature>
<keyword evidence="18" id="KW-0961">Cell wall biogenesis/degradation</keyword>
<keyword evidence="15 23" id="KW-0472">Membrane</keyword>
<dbReference type="UniPathway" id="UPA00219"/>
<proteinExistence type="predicted"/>
<dbReference type="EC" id="2.4.99.28" evidence="20"/>
<evidence type="ECO:0000256" key="10">
    <source>
        <dbReference type="ARBA" id="ARBA00022692"/>
    </source>
</evidence>
<feature type="domain" description="Glycosyl transferase family 51" evidence="24">
    <location>
        <begin position="140"/>
        <end position="316"/>
    </location>
</feature>
<evidence type="ECO:0000256" key="3">
    <source>
        <dbReference type="ARBA" id="ARBA00012448"/>
    </source>
</evidence>
<dbReference type="Gene3D" id="1.10.3810.10">
    <property type="entry name" value="Biosynthetic peptidoglycan transglycosylase-like"/>
    <property type="match status" value="1"/>
</dbReference>
<evidence type="ECO:0000256" key="4">
    <source>
        <dbReference type="ARBA" id="ARBA00018638"/>
    </source>
</evidence>
<feature type="compositionally biased region" description="Basic and acidic residues" evidence="22">
    <location>
        <begin position="38"/>
        <end position="50"/>
    </location>
</feature>
<dbReference type="EMBL" id="CYXN01000002">
    <property type="protein sequence ID" value="CUM77589.1"/>
    <property type="molecule type" value="Genomic_DNA"/>
</dbReference>
<evidence type="ECO:0000256" key="21">
    <source>
        <dbReference type="ARBA" id="ARBA00049902"/>
    </source>
</evidence>
<keyword evidence="9" id="KW-0808">Transferase</keyword>